<feature type="binding site" evidence="10">
    <location>
        <begin position="20"/>
        <end position="25"/>
    </location>
    <ligand>
        <name>substrate</name>
    </ligand>
</feature>
<comment type="function">
    <text evidence="2 10 12">Catalyzes the transfer of a dimethylallyl group onto the adenine at position 37 in tRNAs that read codons beginning with uridine, leading to the formation of N6-(dimethylallyl)adenosine (i(6)A).</text>
</comment>
<comment type="subunit">
    <text evidence="10">Monomer.</text>
</comment>
<sequence length="291" mass="31837">MHDLLASLPADQPVLIAGPTASGKSALALEVARVQGGVVVNADALQVYECWRLLTARPSPEEEAQAPHALYGHIGRDTPYSVGHWLREVAAVLHSGQRPIIVGGTGLYFMALTEGLAEIPPIPPEVRAEADALRTTDPATMIATLDSATVAKTDLNNLARVQRAWEVLRTTGRGLADWQRDTPPPLLPRTACAAFVFRPDPDWLNARIDLRFDRMMAAGALEEARAELPFWDPARPSARAIGAPELVAHLRGEMPLGQAVAEAKLASRQYAKRQRTWFRARMSDWTTIRLP</sequence>
<dbReference type="GO" id="GO:0052381">
    <property type="term" value="F:tRNA dimethylallyltransferase activity"/>
    <property type="evidence" value="ECO:0007669"/>
    <property type="project" value="UniProtKB-UniRule"/>
</dbReference>
<dbReference type="AlphaFoldDB" id="A0A2T6BBE6"/>
<keyword evidence="8 10" id="KW-0460">Magnesium</keyword>
<evidence type="ECO:0000256" key="10">
    <source>
        <dbReference type="HAMAP-Rule" id="MF_00185"/>
    </source>
</evidence>
<evidence type="ECO:0000256" key="7">
    <source>
        <dbReference type="ARBA" id="ARBA00022840"/>
    </source>
</evidence>
<dbReference type="SUPFAM" id="SSF52540">
    <property type="entry name" value="P-loop containing nucleoside triphosphate hydrolases"/>
    <property type="match status" value="1"/>
</dbReference>
<evidence type="ECO:0000256" key="1">
    <source>
        <dbReference type="ARBA" id="ARBA00001946"/>
    </source>
</evidence>
<evidence type="ECO:0000256" key="13">
    <source>
        <dbReference type="RuleBase" id="RU003785"/>
    </source>
</evidence>
<keyword evidence="5 10" id="KW-0819">tRNA processing</keyword>
<dbReference type="InterPro" id="IPR027417">
    <property type="entry name" value="P-loop_NTPase"/>
</dbReference>
<dbReference type="PANTHER" id="PTHR11088:SF60">
    <property type="entry name" value="TRNA DIMETHYLALLYLTRANSFERASE"/>
    <property type="match status" value="1"/>
</dbReference>
<comment type="similarity">
    <text evidence="3 10 13">Belongs to the IPP transferase family.</text>
</comment>
<dbReference type="Gene3D" id="3.40.50.300">
    <property type="entry name" value="P-loop containing nucleotide triphosphate hydrolases"/>
    <property type="match status" value="1"/>
</dbReference>
<dbReference type="EMBL" id="QBKP01000001">
    <property type="protein sequence ID" value="PTX53367.1"/>
    <property type="molecule type" value="Genomic_DNA"/>
</dbReference>
<dbReference type="RefSeq" id="WP_199750629.1">
    <property type="nucleotide sequence ID" value="NZ_QBKP01000001.1"/>
</dbReference>
<comment type="catalytic activity">
    <reaction evidence="9 10 11">
        <text>adenosine(37) in tRNA + dimethylallyl diphosphate = N(6)-dimethylallyladenosine(37) in tRNA + diphosphate</text>
        <dbReference type="Rhea" id="RHEA:26482"/>
        <dbReference type="Rhea" id="RHEA-COMP:10162"/>
        <dbReference type="Rhea" id="RHEA-COMP:10375"/>
        <dbReference type="ChEBI" id="CHEBI:33019"/>
        <dbReference type="ChEBI" id="CHEBI:57623"/>
        <dbReference type="ChEBI" id="CHEBI:74411"/>
        <dbReference type="ChEBI" id="CHEBI:74415"/>
        <dbReference type="EC" id="2.5.1.75"/>
    </reaction>
</comment>
<reference evidence="14 15" key="1">
    <citation type="submission" date="2018-04" db="EMBL/GenBank/DDBJ databases">
        <title>Genomic Encyclopedia of Archaeal and Bacterial Type Strains, Phase II (KMG-II): from individual species to whole genera.</title>
        <authorList>
            <person name="Goeker M."/>
        </authorList>
    </citation>
    <scope>NUCLEOTIDE SEQUENCE [LARGE SCALE GENOMIC DNA]</scope>
    <source>
        <strain evidence="14 15">DSM 21823</strain>
    </source>
</reference>
<gene>
    <name evidence="10" type="primary">miaA</name>
    <name evidence="14" type="ORF">C8N34_101282</name>
</gene>
<evidence type="ECO:0000256" key="11">
    <source>
        <dbReference type="RuleBase" id="RU003783"/>
    </source>
</evidence>
<evidence type="ECO:0000256" key="9">
    <source>
        <dbReference type="ARBA" id="ARBA00049563"/>
    </source>
</evidence>
<dbReference type="GO" id="GO:0005524">
    <property type="term" value="F:ATP binding"/>
    <property type="evidence" value="ECO:0007669"/>
    <property type="project" value="UniProtKB-UniRule"/>
</dbReference>
<comment type="caution">
    <text evidence="10">Lacks conserved residue(s) required for the propagation of feature annotation.</text>
</comment>
<feature type="binding site" evidence="10">
    <location>
        <begin position="18"/>
        <end position="25"/>
    </location>
    <ligand>
        <name>ATP</name>
        <dbReference type="ChEBI" id="CHEBI:30616"/>
    </ligand>
</feature>
<evidence type="ECO:0000256" key="5">
    <source>
        <dbReference type="ARBA" id="ARBA00022694"/>
    </source>
</evidence>
<dbReference type="PANTHER" id="PTHR11088">
    <property type="entry name" value="TRNA DIMETHYLALLYLTRANSFERASE"/>
    <property type="match status" value="1"/>
</dbReference>
<dbReference type="InterPro" id="IPR039657">
    <property type="entry name" value="Dimethylallyltransferase"/>
</dbReference>
<evidence type="ECO:0000256" key="12">
    <source>
        <dbReference type="RuleBase" id="RU003784"/>
    </source>
</evidence>
<keyword evidence="7 10" id="KW-0067">ATP-binding</keyword>
<accession>A0A2T6BBE6</accession>
<evidence type="ECO:0000313" key="15">
    <source>
        <dbReference type="Proteomes" id="UP000244224"/>
    </source>
</evidence>
<dbReference type="Proteomes" id="UP000244224">
    <property type="component" value="Unassembled WGS sequence"/>
</dbReference>
<evidence type="ECO:0000256" key="6">
    <source>
        <dbReference type="ARBA" id="ARBA00022741"/>
    </source>
</evidence>
<keyword evidence="4 10" id="KW-0808">Transferase</keyword>
<feature type="site" description="Interaction with substrate tRNA" evidence="10">
    <location>
        <position position="105"/>
    </location>
</feature>
<dbReference type="HAMAP" id="MF_00185">
    <property type="entry name" value="IPP_trans"/>
    <property type="match status" value="1"/>
</dbReference>
<evidence type="ECO:0000256" key="2">
    <source>
        <dbReference type="ARBA" id="ARBA00003213"/>
    </source>
</evidence>
<dbReference type="NCBIfam" id="TIGR00174">
    <property type="entry name" value="miaA"/>
    <property type="match status" value="1"/>
</dbReference>
<dbReference type="GO" id="GO:0006400">
    <property type="term" value="P:tRNA modification"/>
    <property type="evidence" value="ECO:0007669"/>
    <property type="project" value="TreeGrafter"/>
</dbReference>
<dbReference type="InterPro" id="IPR018022">
    <property type="entry name" value="IPT"/>
</dbReference>
<protein>
    <recommendedName>
        <fullName evidence="10">tRNA dimethylallyltransferase</fullName>
        <ecNumber evidence="10">2.5.1.75</ecNumber>
    </recommendedName>
    <alternativeName>
        <fullName evidence="10">Dimethylallyl diphosphate:tRNA dimethylallyltransferase</fullName>
        <shortName evidence="10">DMAPP:tRNA dimethylallyltransferase</shortName>
        <shortName evidence="10">DMATase</shortName>
    </alternativeName>
    <alternativeName>
        <fullName evidence="10">Isopentenyl-diphosphate:tRNA isopentenyltransferase</fullName>
        <shortName evidence="10">IPP transferase</shortName>
        <shortName evidence="10">IPPT</shortName>
        <shortName evidence="10">IPTase</shortName>
    </alternativeName>
</protein>
<name>A0A2T6BBE6_9RHOB</name>
<evidence type="ECO:0000256" key="3">
    <source>
        <dbReference type="ARBA" id="ARBA00005842"/>
    </source>
</evidence>
<dbReference type="Gene3D" id="1.10.20.140">
    <property type="match status" value="1"/>
</dbReference>
<evidence type="ECO:0000256" key="4">
    <source>
        <dbReference type="ARBA" id="ARBA00022679"/>
    </source>
</evidence>
<proteinExistence type="inferred from homology"/>
<comment type="cofactor">
    <cofactor evidence="1 10">
        <name>Mg(2+)</name>
        <dbReference type="ChEBI" id="CHEBI:18420"/>
    </cofactor>
</comment>
<feature type="site" description="Interaction with substrate tRNA" evidence="10">
    <location>
        <position position="127"/>
    </location>
</feature>
<evidence type="ECO:0000256" key="8">
    <source>
        <dbReference type="ARBA" id="ARBA00022842"/>
    </source>
</evidence>
<organism evidence="14 15">
    <name type="scientific">Gemmobacter caeni</name>
    <dbReference type="NCBI Taxonomy" id="589035"/>
    <lineage>
        <taxon>Bacteria</taxon>
        <taxon>Pseudomonadati</taxon>
        <taxon>Pseudomonadota</taxon>
        <taxon>Alphaproteobacteria</taxon>
        <taxon>Rhodobacterales</taxon>
        <taxon>Paracoccaceae</taxon>
        <taxon>Gemmobacter</taxon>
    </lineage>
</organism>
<keyword evidence="6 10" id="KW-0547">Nucleotide-binding</keyword>
<evidence type="ECO:0000313" key="14">
    <source>
        <dbReference type="EMBL" id="PTX53367.1"/>
    </source>
</evidence>
<dbReference type="EC" id="2.5.1.75" evidence="10"/>
<dbReference type="Pfam" id="PF01715">
    <property type="entry name" value="IPPT"/>
    <property type="match status" value="1"/>
</dbReference>
<keyword evidence="15" id="KW-1185">Reference proteome</keyword>
<comment type="caution">
    <text evidence="14">The sequence shown here is derived from an EMBL/GenBank/DDBJ whole genome shotgun (WGS) entry which is preliminary data.</text>
</comment>